<feature type="region of interest" description="Disordered" evidence="1">
    <location>
        <begin position="1"/>
        <end position="52"/>
    </location>
</feature>
<dbReference type="GO" id="GO:0004252">
    <property type="term" value="F:serine-type endopeptidase activity"/>
    <property type="evidence" value="ECO:0007669"/>
    <property type="project" value="InterPro"/>
</dbReference>
<dbReference type="GO" id="GO:0051131">
    <property type="term" value="P:chaperone-mediated protein complex assembly"/>
    <property type="evidence" value="ECO:0007669"/>
    <property type="project" value="TreeGrafter"/>
</dbReference>
<dbReference type="GO" id="GO:0016887">
    <property type="term" value="F:ATP hydrolysis activity"/>
    <property type="evidence" value="ECO:0007669"/>
    <property type="project" value="InterPro"/>
</dbReference>
<organism evidence="4">
    <name type="scientific">viral metagenome</name>
    <dbReference type="NCBI Taxonomy" id="1070528"/>
    <lineage>
        <taxon>unclassified sequences</taxon>
        <taxon>metagenomes</taxon>
        <taxon>organismal metagenomes</taxon>
    </lineage>
</organism>
<name>A0A6C0LVG5_9ZZZZ</name>
<evidence type="ECO:0000259" key="2">
    <source>
        <dbReference type="Pfam" id="PF00004"/>
    </source>
</evidence>
<dbReference type="Pfam" id="PF22667">
    <property type="entry name" value="Lon_lid"/>
    <property type="match status" value="1"/>
</dbReference>
<feature type="compositionally biased region" description="Basic and acidic residues" evidence="1">
    <location>
        <begin position="16"/>
        <end position="30"/>
    </location>
</feature>
<dbReference type="AlphaFoldDB" id="A0A6C0LVG5"/>
<protein>
    <submittedName>
        <fullName evidence="4">Uncharacterized protein</fullName>
    </submittedName>
</protein>
<dbReference type="GO" id="GO:0004176">
    <property type="term" value="F:ATP-dependent peptidase activity"/>
    <property type="evidence" value="ECO:0007669"/>
    <property type="project" value="InterPro"/>
</dbReference>
<feature type="compositionally biased region" description="Polar residues" evidence="1">
    <location>
        <begin position="1"/>
        <end position="11"/>
    </location>
</feature>
<evidence type="ECO:0000313" key="4">
    <source>
        <dbReference type="EMBL" id="QHU34380.1"/>
    </source>
</evidence>
<dbReference type="GO" id="GO:0005759">
    <property type="term" value="C:mitochondrial matrix"/>
    <property type="evidence" value="ECO:0007669"/>
    <property type="project" value="TreeGrafter"/>
</dbReference>
<accession>A0A6C0LVG5</accession>
<feature type="domain" description="ATPase AAA-type core" evidence="2">
    <location>
        <begin position="402"/>
        <end position="542"/>
    </location>
</feature>
<dbReference type="PANTHER" id="PTHR43718">
    <property type="entry name" value="LON PROTEASE"/>
    <property type="match status" value="1"/>
</dbReference>
<dbReference type="InterPro" id="IPR018247">
    <property type="entry name" value="EF_Hand_1_Ca_BS"/>
</dbReference>
<dbReference type="InterPro" id="IPR027417">
    <property type="entry name" value="P-loop_NTPase"/>
</dbReference>
<dbReference type="PROSITE" id="PS00018">
    <property type="entry name" value="EF_HAND_1"/>
    <property type="match status" value="1"/>
</dbReference>
<dbReference type="Gene3D" id="1.10.8.60">
    <property type="match status" value="1"/>
</dbReference>
<proteinExistence type="predicted"/>
<dbReference type="EMBL" id="MN740569">
    <property type="protein sequence ID" value="QHU34380.1"/>
    <property type="molecule type" value="Genomic_DNA"/>
</dbReference>
<dbReference type="InterPro" id="IPR054594">
    <property type="entry name" value="Lon_lid"/>
</dbReference>
<dbReference type="GO" id="GO:0006515">
    <property type="term" value="P:protein quality control for misfolded or incompletely synthesized proteins"/>
    <property type="evidence" value="ECO:0007669"/>
    <property type="project" value="TreeGrafter"/>
</dbReference>
<dbReference type="Gene3D" id="3.40.50.300">
    <property type="entry name" value="P-loop containing nucleotide triphosphate hydrolases"/>
    <property type="match status" value="1"/>
</dbReference>
<evidence type="ECO:0000256" key="1">
    <source>
        <dbReference type="SAM" id="MobiDB-lite"/>
    </source>
</evidence>
<feature type="compositionally biased region" description="Basic residues" evidence="1">
    <location>
        <begin position="85"/>
        <end position="98"/>
    </location>
</feature>
<feature type="domain" description="Lon protease AAA+ ATPase lid" evidence="3">
    <location>
        <begin position="567"/>
        <end position="608"/>
    </location>
</feature>
<dbReference type="GO" id="GO:0005524">
    <property type="term" value="F:ATP binding"/>
    <property type="evidence" value="ECO:0007669"/>
    <property type="project" value="InterPro"/>
</dbReference>
<dbReference type="SUPFAM" id="SSF52540">
    <property type="entry name" value="P-loop containing nucleoside triphosphate hydrolases"/>
    <property type="match status" value="1"/>
</dbReference>
<sequence length="659" mass="76013">MTKMSDTINKKITTRSKKDAKDEKKKHVESDSSDEEEVEAESDEDDDQDMDPVEWKKFLYKMFPSKHMRKQIDEEAGASDATSSPRHKSKRQNKKNKNKKCESDDENASDDDGNQAINIVLSIDPKSLRRGRGEDYDEDDDEYETEDDDEYEDDDEEEESESESESESEDDSEDDEEDGEGTEKVVTAIDFEKEEKLLDELREMLKNNSTSVVIRDAIEASEKKLKASKKIHDKCENKIKVKNSTKFKELISNKKNMNDFIFFKGLPIVEQEKILNEVEEINKIIAVDKPYRISLLESDMPVHFKACAMKKINMLKYMEPGGGEFYKVKNWIDTFMKIPFGIYHSLPVSRDDGVEACHDFMENAKNILDEAVYGLNDAKMQIMQMVGQLITNPKAIGTAIAIKGPMGTGKTTLVKEGISKILGREFAFIALGGATDSSFLEGHSYTYEGSTWGQIVDILMKSKCMNPVIYFDELDKVSDTPKGEEIIGILTHLTDTSQNSEYHDKYFSEVNFDLSKCLFIFSYNDESKVSPILRDRMYRIQTKGYESKEKKIICNKHLLPKIRDEVKFTEEEIIFDDNVIQHIIENYTNKEDGMRNLKRCMEIIYTKLNLYRLMKPDTNLFESEMSLKVEFPFHVTKDVVDKLIKLDKKQNPSLHMLYV</sequence>
<reference evidence="4" key="1">
    <citation type="journal article" date="2020" name="Nature">
        <title>Giant virus diversity and host interactions through global metagenomics.</title>
        <authorList>
            <person name="Schulz F."/>
            <person name="Roux S."/>
            <person name="Paez-Espino D."/>
            <person name="Jungbluth S."/>
            <person name="Walsh D.A."/>
            <person name="Denef V.J."/>
            <person name="McMahon K.D."/>
            <person name="Konstantinidis K.T."/>
            <person name="Eloe-Fadrosh E.A."/>
            <person name="Kyrpides N.C."/>
            <person name="Woyke T."/>
        </authorList>
    </citation>
    <scope>NUCLEOTIDE SEQUENCE</scope>
    <source>
        <strain evidence="4">GVMAG-S-1016713-123</strain>
    </source>
</reference>
<dbReference type="InterPro" id="IPR027065">
    <property type="entry name" value="Lon_Prtase"/>
</dbReference>
<dbReference type="GO" id="GO:0003697">
    <property type="term" value="F:single-stranded DNA binding"/>
    <property type="evidence" value="ECO:0007669"/>
    <property type="project" value="TreeGrafter"/>
</dbReference>
<feature type="region of interest" description="Disordered" evidence="1">
    <location>
        <begin position="71"/>
        <end position="187"/>
    </location>
</feature>
<feature type="compositionally biased region" description="Acidic residues" evidence="1">
    <location>
        <begin position="135"/>
        <end position="180"/>
    </location>
</feature>
<dbReference type="Pfam" id="PF00004">
    <property type="entry name" value="AAA"/>
    <property type="match status" value="1"/>
</dbReference>
<dbReference type="InterPro" id="IPR003959">
    <property type="entry name" value="ATPase_AAA_core"/>
</dbReference>
<dbReference type="PANTHER" id="PTHR43718:SF2">
    <property type="entry name" value="LON PROTEASE HOMOLOG, MITOCHONDRIAL"/>
    <property type="match status" value="1"/>
</dbReference>
<feature type="compositionally biased region" description="Acidic residues" evidence="1">
    <location>
        <begin position="103"/>
        <end position="113"/>
    </location>
</feature>
<feature type="compositionally biased region" description="Acidic residues" evidence="1">
    <location>
        <begin position="31"/>
        <end position="52"/>
    </location>
</feature>
<evidence type="ECO:0000259" key="3">
    <source>
        <dbReference type="Pfam" id="PF22667"/>
    </source>
</evidence>
<dbReference type="GO" id="GO:0007005">
    <property type="term" value="P:mitochondrion organization"/>
    <property type="evidence" value="ECO:0007669"/>
    <property type="project" value="TreeGrafter"/>
</dbReference>